<dbReference type="GO" id="GO:0046872">
    <property type="term" value="F:metal ion binding"/>
    <property type="evidence" value="ECO:0007669"/>
    <property type="project" value="InterPro"/>
</dbReference>
<dbReference type="SUPFAM" id="SSF55008">
    <property type="entry name" value="HMA, heavy metal-associated domain"/>
    <property type="match status" value="1"/>
</dbReference>
<sequence>MFMPGKYYCMLMKINVDCNACCRKLRRIILNMKEIDSNLIEQQQCRVCVCGIFKPSDVARKIQKKMKRRVGILEIQEFNTDGNEQGQRNNPAGG</sequence>
<dbReference type="STRING" id="51240.A0A2I4F0Z1"/>
<dbReference type="PANTHER" id="PTHR47294:SF4">
    <property type="entry name" value="HEAVY METAL-ASSOCIATED ISOPRENYLATED PLANT PROTEIN 26-LIKE ISOFORM X1"/>
    <property type="match status" value="1"/>
</dbReference>
<proteinExistence type="predicted"/>
<dbReference type="InParanoid" id="A0A2I4F0Z1"/>
<dbReference type="Gene3D" id="3.30.70.100">
    <property type="match status" value="1"/>
</dbReference>
<reference evidence="2" key="1">
    <citation type="submission" date="2025-08" db="UniProtKB">
        <authorList>
            <consortium name="RefSeq"/>
        </authorList>
    </citation>
    <scope>IDENTIFICATION</scope>
    <source>
        <tissue evidence="2">Leaves</tissue>
    </source>
</reference>
<evidence type="ECO:0000313" key="1">
    <source>
        <dbReference type="Proteomes" id="UP000235220"/>
    </source>
</evidence>
<dbReference type="GeneID" id="108994523"/>
<evidence type="ECO:0000313" key="2">
    <source>
        <dbReference type="RefSeq" id="XP_018825314.1"/>
    </source>
</evidence>
<dbReference type="KEGG" id="jre:108994523"/>
<dbReference type="Proteomes" id="UP000235220">
    <property type="component" value="Chromosome 6"/>
</dbReference>
<dbReference type="RefSeq" id="XP_018825314.1">
    <property type="nucleotide sequence ID" value="XM_018969769.2"/>
</dbReference>
<organism evidence="1 2">
    <name type="scientific">Juglans regia</name>
    <name type="common">English walnut</name>
    <dbReference type="NCBI Taxonomy" id="51240"/>
    <lineage>
        <taxon>Eukaryota</taxon>
        <taxon>Viridiplantae</taxon>
        <taxon>Streptophyta</taxon>
        <taxon>Embryophyta</taxon>
        <taxon>Tracheophyta</taxon>
        <taxon>Spermatophyta</taxon>
        <taxon>Magnoliopsida</taxon>
        <taxon>eudicotyledons</taxon>
        <taxon>Gunneridae</taxon>
        <taxon>Pentapetalae</taxon>
        <taxon>rosids</taxon>
        <taxon>fabids</taxon>
        <taxon>Fagales</taxon>
        <taxon>Juglandaceae</taxon>
        <taxon>Juglans</taxon>
    </lineage>
</organism>
<dbReference type="InterPro" id="IPR036163">
    <property type="entry name" value="HMA_dom_sf"/>
</dbReference>
<dbReference type="AlphaFoldDB" id="A0A2I4F0Z1"/>
<protein>
    <submittedName>
        <fullName evidence="2">Heavy metal-associated isoprenylated plant protein 7-like</fullName>
    </submittedName>
</protein>
<accession>A0A2I4F0Z1</accession>
<name>A0A2I4F0Z1_JUGRE</name>
<dbReference type="OrthoDB" id="1889242at2759"/>
<keyword evidence="1" id="KW-1185">Reference proteome</keyword>
<dbReference type="FunCoup" id="A0A2I4F0Z1">
    <property type="interactions" value="71"/>
</dbReference>
<dbReference type="PANTHER" id="PTHR47294">
    <property type="entry name" value="OS08G0431150 PROTEIN"/>
    <property type="match status" value="1"/>
</dbReference>
<gene>
    <name evidence="2" type="primary">LOC108994523</name>
</gene>